<protein>
    <submittedName>
        <fullName evidence="2">Uncharacterized protein</fullName>
    </submittedName>
</protein>
<organism evidence="2 3">
    <name type="scientific">Sphagnum troendelagicum</name>
    <dbReference type="NCBI Taxonomy" id="128251"/>
    <lineage>
        <taxon>Eukaryota</taxon>
        <taxon>Viridiplantae</taxon>
        <taxon>Streptophyta</taxon>
        <taxon>Embryophyta</taxon>
        <taxon>Bryophyta</taxon>
        <taxon>Sphagnophytina</taxon>
        <taxon>Sphagnopsida</taxon>
        <taxon>Sphagnales</taxon>
        <taxon>Sphagnaceae</taxon>
        <taxon>Sphagnum</taxon>
    </lineage>
</organism>
<feature type="compositionally biased region" description="Basic residues" evidence="1">
    <location>
        <begin position="82"/>
        <end position="92"/>
    </location>
</feature>
<reference evidence="2" key="1">
    <citation type="submission" date="2024-02" db="EMBL/GenBank/DDBJ databases">
        <authorList>
            <consortium name="ELIXIR-Norway"/>
            <consortium name="Elixir Norway"/>
        </authorList>
    </citation>
    <scope>NUCLEOTIDE SEQUENCE</scope>
</reference>
<dbReference type="EMBL" id="OZ019900">
    <property type="protein sequence ID" value="CAK9234538.1"/>
    <property type="molecule type" value="Genomic_DNA"/>
</dbReference>
<dbReference type="Proteomes" id="UP001497512">
    <property type="component" value="Chromosome 8"/>
</dbReference>
<accession>A0ABP0V0C9</accession>
<name>A0ABP0V0C9_9BRYO</name>
<gene>
    <name evidence="2" type="ORF">CSSPTR1EN2_LOCUS22267</name>
</gene>
<evidence type="ECO:0000256" key="1">
    <source>
        <dbReference type="SAM" id="MobiDB-lite"/>
    </source>
</evidence>
<evidence type="ECO:0000313" key="2">
    <source>
        <dbReference type="EMBL" id="CAK9234538.1"/>
    </source>
</evidence>
<proteinExistence type="predicted"/>
<keyword evidence="3" id="KW-1185">Reference proteome</keyword>
<feature type="region of interest" description="Disordered" evidence="1">
    <location>
        <begin position="63"/>
        <end position="92"/>
    </location>
</feature>
<evidence type="ECO:0000313" key="3">
    <source>
        <dbReference type="Proteomes" id="UP001497512"/>
    </source>
</evidence>
<sequence>MIRRRLQSTQERETADLSAIVPMEWKAMMRAVGVGASVLPATQRRHEVALGSIGLGDDGGEAAIGKQGVGRPTHTNWITGRGIRKRPPLRCP</sequence>